<evidence type="ECO:0000256" key="4">
    <source>
        <dbReference type="PIRSR" id="PIRSR606689-2"/>
    </source>
</evidence>
<dbReference type="EMBL" id="BMAW01112801">
    <property type="protein sequence ID" value="GFT54548.1"/>
    <property type="molecule type" value="Genomic_DNA"/>
</dbReference>
<protein>
    <submittedName>
        <fullName evidence="6">ADP-ribosylation factor-like protein 13B</fullName>
    </submittedName>
</protein>
<feature type="binding site" evidence="4">
    <location>
        <position position="210"/>
    </location>
    <ligand>
        <name>Mg(2+)</name>
        <dbReference type="ChEBI" id="CHEBI:18420"/>
    </ligand>
</feature>
<keyword evidence="7" id="KW-1185">Reference proteome</keyword>
<dbReference type="Pfam" id="PF00025">
    <property type="entry name" value="Arf"/>
    <property type="match status" value="1"/>
</dbReference>
<evidence type="ECO:0000313" key="6">
    <source>
        <dbReference type="EMBL" id="GFT54548.1"/>
    </source>
</evidence>
<dbReference type="SUPFAM" id="SSF52540">
    <property type="entry name" value="P-loop containing nucleoside triphosphate hydrolases"/>
    <property type="match status" value="1"/>
</dbReference>
<keyword evidence="4" id="KW-0460">Magnesium</keyword>
<dbReference type="GO" id="GO:0003924">
    <property type="term" value="F:GTPase activity"/>
    <property type="evidence" value="ECO:0007669"/>
    <property type="project" value="InterPro"/>
</dbReference>
<name>A0A8X6P6S0_NEPPI</name>
<dbReference type="InterPro" id="IPR006689">
    <property type="entry name" value="Small_GTPase_ARF/SAR"/>
</dbReference>
<organism evidence="6 7">
    <name type="scientific">Nephila pilipes</name>
    <name type="common">Giant wood spider</name>
    <name type="synonym">Nephila maculata</name>
    <dbReference type="NCBI Taxonomy" id="299642"/>
    <lineage>
        <taxon>Eukaryota</taxon>
        <taxon>Metazoa</taxon>
        <taxon>Ecdysozoa</taxon>
        <taxon>Arthropoda</taxon>
        <taxon>Chelicerata</taxon>
        <taxon>Arachnida</taxon>
        <taxon>Araneae</taxon>
        <taxon>Araneomorphae</taxon>
        <taxon>Entelegynae</taxon>
        <taxon>Araneoidea</taxon>
        <taxon>Nephilidae</taxon>
        <taxon>Nephila</taxon>
    </lineage>
</organism>
<reference evidence="6" key="1">
    <citation type="submission" date="2020-08" db="EMBL/GenBank/DDBJ databases">
        <title>Multicomponent nature underlies the extraordinary mechanical properties of spider dragline silk.</title>
        <authorList>
            <person name="Kono N."/>
            <person name="Nakamura H."/>
            <person name="Mori M."/>
            <person name="Yoshida Y."/>
            <person name="Ohtoshi R."/>
            <person name="Malay A.D."/>
            <person name="Moran D.A.P."/>
            <person name="Tomita M."/>
            <person name="Numata K."/>
            <person name="Arakawa K."/>
        </authorList>
    </citation>
    <scope>NUCLEOTIDE SEQUENCE</scope>
</reference>
<comment type="caution">
    <text evidence="6">The sequence shown here is derived from an EMBL/GenBank/DDBJ whole genome shotgun (WGS) entry which is preliminary data.</text>
</comment>
<feature type="binding site" evidence="3">
    <location>
        <position position="250"/>
    </location>
    <ligand>
        <name>GTP</name>
        <dbReference type="ChEBI" id="CHEBI:37565"/>
    </ligand>
</feature>
<feature type="compositionally biased region" description="Basic and acidic residues" evidence="5">
    <location>
        <begin position="171"/>
        <end position="182"/>
    </location>
</feature>
<evidence type="ECO:0000256" key="5">
    <source>
        <dbReference type="SAM" id="MobiDB-lite"/>
    </source>
</evidence>
<evidence type="ECO:0000256" key="1">
    <source>
        <dbReference type="ARBA" id="ARBA00022741"/>
    </source>
</evidence>
<dbReference type="SMART" id="SM00177">
    <property type="entry name" value="ARF"/>
    <property type="match status" value="1"/>
</dbReference>
<feature type="compositionally biased region" description="Low complexity" evidence="5">
    <location>
        <begin position="148"/>
        <end position="157"/>
    </location>
</feature>
<evidence type="ECO:0000256" key="2">
    <source>
        <dbReference type="ARBA" id="ARBA00023134"/>
    </source>
</evidence>
<feature type="binding site" evidence="4">
    <location>
        <position position="228"/>
    </location>
    <ligand>
        <name>Mg(2+)</name>
        <dbReference type="ChEBI" id="CHEBI:18420"/>
    </ligand>
</feature>
<dbReference type="AlphaFoldDB" id="A0A8X6P6S0"/>
<gene>
    <name evidence="6" type="primary">arl13b</name>
    <name evidence="6" type="ORF">NPIL_694871</name>
</gene>
<proteinExistence type="predicted"/>
<sequence length="619" mass="69784">MFTCVTSPVPLFEIEVYEATGTVCADTGASQSVGGELMFKFLKNRGQKFRELYLPMCLADGQQSTPLVQKATVPITVCGRTFQTDLIFLPHAKGNRTLLGVDFLKISGIVMNMRKNYWYFGDKPNCRIPFAKDIPLPTNDSPVELNNSSCRTSSISSDVPVQRNPAEETETSDHHLREEEGQDLDAKERNDLIVLLNENKDVFRLGGEPTPFVKHFINTESTSDAVPTIGFSSISLKHGRYNITIYDLGGGPKIRGIWKKYYALVHGLIFVVDASDPQRLEECKTEIKSVLTHDKIAGKPMLMLVNKQDVSGAMDETELVSRLDLEVLVNEQKCPTRVEASCALYDETKIKDPGIQEGFNWLIGIISRDFNELHKRVEEEVSEQKKQEELEQLERMKRVQKIREEREKQAQNTETAKSDDCDDDDDDVVIGNPFKSCDVIKAELEEKERNKALHSTPTVKVIHVSPTNSSEANNREEVILLPQPLNKKVQNFTDTIEAQHNSLITDLNNGGVLSPFACEDEEVKKKSKKSKKRFKNRIVPEMHDTNNISHISRLNELPPLRPPSENISNGQPCIYVSPKRLSQQNGKINWALAEELEPCRETSMVGSSRRIEAWSDGVL</sequence>
<dbReference type="Gene3D" id="3.40.50.300">
    <property type="entry name" value="P-loop containing nucleotide triphosphate hydrolases"/>
    <property type="match status" value="1"/>
</dbReference>
<evidence type="ECO:0000256" key="3">
    <source>
        <dbReference type="PIRSR" id="PIRSR606689-1"/>
    </source>
</evidence>
<evidence type="ECO:0000313" key="7">
    <source>
        <dbReference type="Proteomes" id="UP000887013"/>
    </source>
</evidence>
<dbReference type="InterPro" id="IPR021109">
    <property type="entry name" value="Peptidase_aspartic_dom_sf"/>
</dbReference>
<dbReference type="InterPro" id="IPR027417">
    <property type="entry name" value="P-loop_NTPase"/>
</dbReference>
<feature type="region of interest" description="Disordered" evidence="5">
    <location>
        <begin position="145"/>
        <end position="182"/>
    </location>
</feature>
<feature type="binding site" evidence="3">
    <location>
        <begin position="306"/>
        <end position="309"/>
    </location>
    <ligand>
        <name>GTP</name>
        <dbReference type="ChEBI" id="CHEBI:37565"/>
    </ligand>
</feature>
<dbReference type="PANTHER" id="PTHR46090:SF2">
    <property type="entry name" value="ADP-RIBOSYLATION FACTOR-LIKE PROTEIN 13B"/>
    <property type="match status" value="1"/>
</dbReference>
<feature type="region of interest" description="Disordered" evidence="5">
    <location>
        <begin position="404"/>
        <end position="427"/>
    </location>
</feature>
<dbReference type="SMART" id="SM00178">
    <property type="entry name" value="SAR"/>
    <property type="match status" value="1"/>
</dbReference>
<dbReference type="PANTHER" id="PTHR46090">
    <property type="entry name" value="ADP-RIBOSYLATION FACTOR-LIKE PROTEIN 13B"/>
    <property type="match status" value="1"/>
</dbReference>
<dbReference type="OrthoDB" id="14717at2759"/>
<dbReference type="Gene3D" id="2.40.70.10">
    <property type="entry name" value="Acid Proteases"/>
    <property type="match status" value="1"/>
</dbReference>
<dbReference type="GO" id="GO:0005525">
    <property type="term" value="F:GTP binding"/>
    <property type="evidence" value="ECO:0007669"/>
    <property type="project" value="UniProtKB-KW"/>
</dbReference>
<dbReference type="InterPro" id="IPR051995">
    <property type="entry name" value="Ciliary_GTPase"/>
</dbReference>
<dbReference type="PROSITE" id="PS51417">
    <property type="entry name" value="ARF"/>
    <property type="match status" value="1"/>
</dbReference>
<keyword evidence="1 3" id="KW-0547">Nucleotide-binding</keyword>
<keyword evidence="4" id="KW-0479">Metal-binding</keyword>
<accession>A0A8X6P6S0</accession>
<dbReference type="Proteomes" id="UP000887013">
    <property type="component" value="Unassembled WGS sequence"/>
</dbReference>
<dbReference type="GO" id="GO:0046872">
    <property type="term" value="F:metal ion binding"/>
    <property type="evidence" value="ECO:0007669"/>
    <property type="project" value="UniProtKB-KW"/>
</dbReference>
<dbReference type="PRINTS" id="PR00328">
    <property type="entry name" value="SAR1GTPBP"/>
</dbReference>
<keyword evidence="2 3" id="KW-0342">GTP-binding</keyword>